<gene>
    <name evidence="2" type="ORF">O181_125872</name>
</gene>
<dbReference type="Proteomes" id="UP000765509">
    <property type="component" value="Unassembled WGS sequence"/>
</dbReference>
<keyword evidence="3" id="KW-1185">Reference proteome</keyword>
<evidence type="ECO:0000313" key="3">
    <source>
        <dbReference type="Proteomes" id="UP000765509"/>
    </source>
</evidence>
<dbReference type="AlphaFoldDB" id="A0A9Q3KUU9"/>
<accession>A0A9Q3KUU9</accession>
<sequence length="115" mass="13782">MVYKDKDWEMLPQIHQIVINSWHILKKFLKEEEIMRYSNGWNPLSSKPQIKKIKEYHAKKERGKQGRSPSSFYQQASSQPTSPRREEEQEKELEETIFPKLKDPKNPKRCHGQCL</sequence>
<evidence type="ECO:0000256" key="1">
    <source>
        <dbReference type="SAM" id="MobiDB-lite"/>
    </source>
</evidence>
<organism evidence="2 3">
    <name type="scientific">Austropuccinia psidii MF-1</name>
    <dbReference type="NCBI Taxonomy" id="1389203"/>
    <lineage>
        <taxon>Eukaryota</taxon>
        <taxon>Fungi</taxon>
        <taxon>Dikarya</taxon>
        <taxon>Basidiomycota</taxon>
        <taxon>Pucciniomycotina</taxon>
        <taxon>Pucciniomycetes</taxon>
        <taxon>Pucciniales</taxon>
        <taxon>Sphaerophragmiaceae</taxon>
        <taxon>Austropuccinia</taxon>
    </lineage>
</organism>
<name>A0A9Q3KUU9_9BASI</name>
<protein>
    <submittedName>
        <fullName evidence="2">Uncharacterized protein</fullName>
    </submittedName>
</protein>
<proteinExistence type="predicted"/>
<feature type="region of interest" description="Disordered" evidence="1">
    <location>
        <begin position="57"/>
        <end position="115"/>
    </location>
</feature>
<dbReference type="EMBL" id="AVOT02123055">
    <property type="protein sequence ID" value="MBW0586157.1"/>
    <property type="molecule type" value="Genomic_DNA"/>
</dbReference>
<comment type="caution">
    <text evidence="2">The sequence shown here is derived from an EMBL/GenBank/DDBJ whole genome shotgun (WGS) entry which is preliminary data.</text>
</comment>
<evidence type="ECO:0000313" key="2">
    <source>
        <dbReference type="EMBL" id="MBW0586157.1"/>
    </source>
</evidence>
<reference evidence="2" key="1">
    <citation type="submission" date="2021-03" db="EMBL/GenBank/DDBJ databases">
        <title>Draft genome sequence of rust myrtle Austropuccinia psidii MF-1, a brazilian biotype.</title>
        <authorList>
            <person name="Quecine M.C."/>
            <person name="Pachon D.M.R."/>
            <person name="Bonatelli M.L."/>
            <person name="Correr F.H."/>
            <person name="Franceschini L.M."/>
            <person name="Leite T.F."/>
            <person name="Margarido G.R.A."/>
            <person name="Almeida C.A."/>
            <person name="Ferrarezi J.A."/>
            <person name="Labate C.A."/>
        </authorList>
    </citation>
    <scope>NUCLEOTIDE SEQUENCE</scope>
    <source>
        <strain evidence="2">MF-1</strain>
    </source>
</reference>
<feature type="compositionally biased region" description="Polar residues" evidence="1">
    <location>
        <begin position="67"/>
        <end position="82"/>
    </location>
</feature>